<evidence type="ECO:0000256" key="3">
    <source>
        <dbReference type="ARBA" id="ARBA00022964"/>
    </source>
</evidence>
<dbReference type="Proteomes" id="UP000789595">
    <property type="component" value="Unassembled WGS sequence"/>
</dbReference>
<evidence type="ECO:0000259" key="6">
    <source>
        <dbReference type="PROSITE" id="PS51471"/>
    </source>
</evidence>
<evidence type="ECO:0000256" key="2">
    <source>
        <dbReference type="ARBA" id="ARBA00022723"/>
    </source>
</evidence>
<keyword evidence="2" id="KW-0479">Metal-binding</keyword>
<evidence type="ECO:0000256" key="5">
    <source>
        <dbReference type="ARBA" id="ARBA00023004"/>
    </source>
</evidence>
<evidence type="ECO:0000313" key="9">
    <source>
        <dbReference type="Proteomes" id="UP000789595"/>
    </source>
</evidence>
<dbReference type="Gene3D" id="3.40.50.150">
    <property type="entry name" value="Vaccinia Virus protein VP39"/>
    <property type="match status" value="1"/>
</dbReference>
<name>A0A7S3ZTR9_9STRA</name>
<evidence type="ECO:0000313" key="8">
    <source>
        <dbReference type="EMBL" id="CAH0365408.1"/>
    </source>
</evidence>
<dbReference type="EMBL" id="CAKKNE010000001">
    <property type="protein sequence ID" value="CAH0365408.1"/>
    <property type="molecule type" value="Genomic_DNA"/>
</dbReference>
<keyword evidence="4" id="KW-0560">Oxidoreductase</keyword>
<dbReference type="CDD" id="cd02440">
    <property type="entry name" value="AdoMet_MTases"/>
    <property type="match status" value="1"/>
</dbReference>
<evidence type="ECO:0000313" key="7">
    <source>
        <dbReference type="EMBL" id="CAE0693494.1"/>
    </source>
</evidence>
<dbReference type="InterPro" id="IPR005123">
    <property type="entry name" value="Oxoglu/Fe-dep_dioxygenase_dom"/>
</dbReference>
<dbReference type="InterPro" id="IPR019410">
    <property type="entry name" value="Methyltransf_16"/>
</dbReference>
<comment type="cofactor">
    <cofactor evidence="1">
        <name>L-ascorbate</name>
        <dbReference type="ChEBI" id="CHEBI:38290"/>
    </cofactor>
</comment>
<sequence>MGRKTHRRSQQEIDAIRRERAQRKTQDVEVQMGAMTLEFNDNLRLTVEEDWHCEQGDAIAGLQWAGGVRLARFFDDRSVFGQDYWRDKVVLELGAGQGLTSCVLATLGCKRVVCSDADVTHARQTVARNADVLEAKPDVLAYSWGVGEPPIKADVIVCGDCLYNRDHAHLLVRGLLDCASSSTSIYLCGAVGEDAYQAFLAEAPRYFDVELLDGSARTGTNVNTWQKRDLLRLTKRSGPALQAIQPGRKDKVEGDDAALFDDVSDGDTLITSEDFTERARTLVDPYPDHRSVFVVDGVLSEDACKQLIASSCTRDSFWAGDEPHEDARPFRDADTCEVSCPKLAARIYERIAPYLSETPIAIPSTEHLEVRGEWRPCSLNEDFLFGNYPAKGGFAPHSDGATAKGLNLRSFYSVIIYLNTPSEGGGTRFYKKSATDVVLEDKRWTGRKDLAVFEVQPLMGRALVFDQRLVHEGIPPIGDRKHIIRTDVMFQRIEPLFVEYANEYADYERAVDLSERGKHADAISLFRKVSRHAPELAAELGI</sequence>
<dbReference type="SMART" id="SM00702">
    <property type="entry name" value="P4Hc"/>
    <property type="match status" value="1"/>
</dbReference>
<dbReference type="InterPro" id="IPR006620">
    <property type="entry name" value="Pro_4_hyd_alph"/>
</dbReference>
<organism evidence="7">
    <name type="scientific">Pelagomonas calceolata</name>
    <dbReference type="NCBI Taxonomy" id="35677"/>
    <lineage>
        <taxon>Eukaryota</taxon>
        <taxon>Sar</taxon>
        <taxon>Stramenopiles</taxon>
        <taxon>Ochrophyta</taxon>
        <taxon>Pelagophyceae</taxon>
        <taxon>Pelagomonadales</taxon>
        <taxon>Pelagomonadaceae</taxon>
        <taxon>Pelagomonas</taxon>
    </lineage>
</organism>
<feature type="domain" description="Fe2OG dioxygenase" evidence="6">
    <location>
        <begin position="379"/>
        <end position="493"/>
    </location>
</feature>
<evidence type="ECO:0000256" key="1">
    <source>
        <dbReference type="ARBA" id="ARBA00001961"/>
    </source>
</evidence>
<gene>
    <name evidence="7" type="ORF">PCAL00307_LOCUS8930</name>
    <name evidence="8" type="ORF">PECAL_1P18480</name>
</gene>
<reference evidence="8" key="2">
    <citation type="submission" date="2021-11" db="EMBL/GenBank/DDBJ databases">
        <authorList>
            <consortium name="Genoscope - CEA"/>
            <person name="William W."/>
        </authorList>
    </citation>
    <scope>NUCLEOTIDE SEQUENCE</scope>
</reference>
<dbReference type="Gene3D" id="2.60.120.620">
    <property type="entry name" value="q2cbj1_9rhob like domain"/>
    <property type="match status" value="1"/>
</dbReference>
<keyword evidence="5" id="KW-0408">Iron</keyword>
<reference evidence="7" key="1">
    <citation type="submission" date="2021-01" db="EMBL/GenBank/DDBJ databases">
        <authorList>
            <person name="Corre E."/>
            <person name="Pelletier E."/>
            <person name="Niang G."/>
            <person name="Scheremetjew M."/>
            <person name="Finn R."/>
            <person name="Kale V."/>
            <person name="Holt S."/>
            <person name="Cochrane G."/>
            <person name="Meng A."/>
            <person name="Brown T."/>
            <person name="Cohen L."/>
        </authorList>
    </citation>
    <scope>NUCLEOTIDE SEQUENCE</scope>
    <source>
        <strain evidence="7">CCMP1756</strain>
    </source>
</reference>
<dbReference type="EMBL" id="HBIW01010473">
    <property type="protein sequence ID" value="CAE0693494.1"/>
    <property type="molecule type" value="Transcribed_RNA"/>
</dbReference>
<dbReference type="GO" id="GO:0031418">
    <property type="term" value="F:L-ascorbic acid binding"/>
    <property type="evidence" value="ECO:0007669"/>
    <property type="project" value="InterPro"/>
</dbReference>
<dbReference type="Pfam" id="PF13640">
    <property type="entry name" value="2OG-FeII_Oxy_3"/>
    <property type="match status" value="1"/>
</dbReference>
<dbReference type="OrthoDB" id="204240at2759"/>
<evidence type="ECO:0000256" key="4">
    <source>
        <dbReference type="ARBA" id="ARBA00023002"/>
    </source>
</evidence>
<accession>A0A7S3ZTR9</accession>
<dbReference type="GO" id="GO:0016705">
    <property type="term" value="F:oxidoreductase activity, acting on paired donors, with incorporation or reduction of molecular oxygen"/>
    <property type="evidence" value="ECO:0007669"/>
    <property type="project" value="InterPro"/>
</dbReference>
<dbReference type="Pfam" id="PF10294">
    <property type="entry name" value="Methyltransf_16"/>
    <property type="match status" value="1"/>
</dbReference>
<dbReference type="InterPro" id="IPR044862">
    <property type="entry name" value="Pro_4_hyd_alph_FE2OG_OXY"/>
</dbReference>
<dbReference type="PROSITE" id="PS51471">
    <property type="entry name" value="FE2OG_OXY"/>
    <property type="match status" value="1"/>
</dbReference>
<dbReference type="InterPro" id="IPR029063">
    <property type="entry name" value="SAM-dependent_MTases_sf"/>
</dbReference>
<protein>
    <recommendedName>
        <fullName evidence="6">Fe2OG dioxygenase domain-containing protein</fullName>
    </recommendedName>
</protein>
<keyword evidence="3" id="KW-0223">Dioxygenase</keyword>
<dbReference type="PANTHER" id="PTHR14614">
    <property type="entry name" value="HEPATOCELLULAR CARCINOMA-ASSOCIATED ANTIGEN"/>
    <property type="match status" value="1"/>
</dbReference>
<dbReference type="PANTHER" id="PTHR14614:SF109">
    <property type="entry name" value="RIBOSOMAL LYSINE N-METHYLTRANSFERASE 5"/>
    <property type="match status" value="1"/>
</dbReference>
<keyword evidence="9" id="KW-1185">Reference proteome</keyword>
<dbReference type="GO" id="GO:0051213">
    <property type="term" value="F:dioxygenase activity"/>
    <property type="evidence" value="ECO:0007669"/>
    <property type="project" value="UniProtKB-KW"/>
</dbReference>
<dbReference type="AlphaFoldDB" id="A0A7S3ZTR9"/>
<dbReference type="SUPFAM" id="SSF53335">
    <property type="entry name" value="S-adenosyl-L-methionine-dependent methyltransferases"/>
    <property type="match status" value="1"/>
</dbReference>
<proteinExistence type="predicted"/>
<dbReference type="GO" id="GO:0005506">
    <property type="term" value="F:iron ion binding"/>
    <property type="evidence" value="ECO:0007669"/>
    <property type="project" value="InterPro"/>
</dbReference>